<organism evidence="1 2">
    <name type="scientific">Naganishia adeliensis</name>
    <dbReference type="NCBI Taxonomy" id="92952"/>
    <lineage>
        <taxon>Eukaryota</taxon>
        <taxon>Fungi</taxon>
        <taxon>Dikarya</taxon>
        <taxon>Basidiomycota</taxon>
        <taxon>Agaricomycotina</taxon>
        <taxon>Tremellomycetes</taxon>
        <taxon>Filobasidiales</taxon>
        <taxon>Filobasidiaceae</taxon>
        <taxon>Naganishia</taxon>
    </lineage>
</organism>
<accession>A0ACC2VW16</accession>
<dbReference type="Proteomes" id="UP001230649">
    <property type="component" value="Unassembled WGS sequence"/>
</dbReference>
<reference evidence="1" key="1">
    <citation type="submission" date="2023-04" db="EMBL/GenBank/DDBJ databases">
        <title>Draft Genome sequencing of Naganishia species isolated from polar environments using Oxford Nanopore Technology.</title>
        <authorList>
            <person name="Leo P."/>
            <person name="Venkateswaran K."/>
        </authorList>
    </citation>
    <scope>NUCLEOTIDE SEQUENCE</scope>
    <source>
        <strain evidence="1">MNA-CCFEE 5262</strain>
    </source>
</reference>
<keyword evidence="2" id="KW-1185">Reference proteome</keyword>
<evidence type="ECO:0000313" key="2">
    <source>
        <dbReference type="Proteomes" id="UP001230649"/>
    </source>
</evidence>
<protein>
    <submittedName>
        <fullName evidence="1">Uncharacterized protein</fullName>
    </submittedName>
</protein>
<comment type="caution">
    <text evidence="1">The sequence shown here is derived from an EMBL/GenBank/DDBJ whole genome shotgun (WGS) entry which is preliminary data.</text>
</comment>
<dbReference type="EMBL" id="JASBWS010000062">
    <property type="protein sequence ID" value="KAJ9102806.1"/>
    <property type="molecule type" value="Genomic_DNA"/>
</dbReference>
<sequence>MFARSFTIAVAALAFGASVNAQCTRNATVVAGNTCDDISRTYNVPTYQLALVNNGTVNAGCTNLQVSQELCLGWNGMDCQETYTVVSGDTCNGINDKYSLTANQLYANNPQIDTATCNNLYVGEVLCVAQKTYAYPFVQTPSSSPNNGPMVSTPPSEDAPVSTAPVASATVTSAPAATTTASTGDVEYCADDDESPDCVWEEDLPYCDEQ</sequence>
<name>A0ACC2VW16_9TREE</name>
<gene>
    <name evidence="1" type="ORF">QFC20_004913</name>
</gene>
<proteinExistence type="predicted"/>
<evidence type="ECO:0000313" key="1">
    <source>
        <dbReference type="EMBL" id="KAJ9102806.1"/>
    </source>
</evidence>